<dbReference type="InterPro" id="IPR036528">
    <property type="entry name" value="Cloacn_immnty_sf"/>
</dbReference>
<reference evidence="1 2" key="1">
    <citation type="submission" date="2014-11" db="EMBL/GenBank/DDBJ databases">
        <title>Genomics and ecophysiology of heterotrophic nitrogen fixing bacteria isolated from estuarine surface water.</title>
        <authorList>
            <person name="Bentzon-Tilia M."/>
            <person name="Severin I."/>
            <person name="Hansen L.H."/>
            <person name="Riemann L."/>
        </authorList>
    </citation>
    <scope>NUCLEOTIDE SEQUENCE [LARGE SCALE GENOMIC DNA]</scope>
    <source>
        <strain evidence="1 2">BAL361</strain>
    </source>
</reference>
<organism evidence="1 2">
    <name type="scientific">Stutzerimonas stutzeri</name>
    <name type="common">Pseudomonas stutzeri</name>
    <dbReference type="NCBI Taxonomy" id="316"/>
    <lineage>
        <taxon>Bacteria</taxon>
        <taxon>Pseudomonadati</taxon>
        <taxon>Pseudomonadota</taxon>
        <taxon>Gammaproteobacteria</taxon>
        <taxon>Pseudomonadales</taxon>
        <taxon>Pseudomonadaceae</taxon>
        <taxon>Stutzerimonas</taxon>
    </lineage>
</organism>
<evidence type="ECO:0000313" key="2">
    <source>
        <dbReference type="Proteomes" id="UP000032439"/>
    </source>
</evidence>
<sequence>MGLRIRLNWYDKHNDLGVGREYSDDMGDDVSIIELLSLPVSESVNNGEFDILIEWLTILQPYFKHKINLTEYDYQVAFDYRDAW</sequence>
<dbReference type="EMBL" id="JXXD01000176">
    <property type="protein sequence ID" value="KIZ34314.1"/>
    <property type="molecule type" value="Genomic_DNA"/>
</dbReference>
<dbReference type="PATRIC" id="fig|316.110.peg.1599"/>
<dbReference type="GO" id="GO:0015643">
    <property type="term" value="F:toxic substance binding"/>
    <property type="evidence" value="ECO:0007669"/>
    <property type="project" value="InterPro"/>
</dbReference>
<gene>
    <name evidence="1" type="ORF">LO50_17795</name>
</gene>
<dbReference type="Gene3D" id="3.10.50.20">
    <property type="entry name" value="Cloacin immunity protein"/>
    <property type="match status" value="1"/>
</dbReference>
<proteinExistence type="predicted"/>
<name>A0A0D7E0G3_STUST</name>
<dbReference type="SUPFAM" id="SSF54552">
    <property type="entry name" value="Colicin E3 immunity protein"/>
    <property type="match status" value="1"/>
</dbReference>
<accession>A0A0D7E0G3</accession>
<dbReference type="RefSeq" id="WP_044315828.1">
    <property type="nucleotide sequence ID" value="NZ_JBITTV010000013.1"/>
</dbReference>
<comment type="caution">
    <text evidence="1">The sequence shown here is derived from an EMBL/GenBank/DDBJ whole genome shotgun (WGS) entry which is preliminary data.</text>
</comment>
<dbReference type="Pfam" id="PF03513">
    <property type="entry name" value="Cloacin_immun"/>
    <property type="match status" value="1"/>
</dbReference>
<dbReference type="AlphaFoldDB" id="A0A0D7E0G3"/>
<dbReference type="PRINTS" id="PR01296">
    <property type="entry name" value="CLOACNIMMNTY"/>
</dbReference>
<protein>
    <submittedName>
        <fullName evidence="1">Cloacin</fullName>
    </submittedName>
</protein>
<evidence type="ECO:0000313" key="1">
    <source>
        <dbReference type="EMBL" id="KIZ34314.1"/>
    </source>
</evidence>
<dbReference type="Proteomes" id="UP000032439">
    <property type="component" value="Unassembled WGS sequence"/>
</dbReference>
<dbReference type="GO" id="GO:0030153">
    <property type="term" value="P:bacteriocin immunity"/>
    <property type="evidence" value="ECO:0007669"/>
    <property type="project" value="InterPro"/>
</dbReference>
<dbReference type="InterPro" id="IPR003063">
    <property type="entry name" value="Cloacn_immnty_fam"/>
</dbReference>